<dbReference type="SUPFAM" id="SSF52047">
    <property type="entry name" value="RNI-like"/>
    <property type="match status" value="1"/>
</dbReference>
<evidence type="ECO:0000313" key="2">
    <source>
        <dbReference type="EMBL" id="KAK6152007.1"/>
    </source>
</evidence>
<reference evidence="2 3" key="1">
    <citation type="journal article" date="2021" name="Comput. Struct. Biotechnol. J.">
        <title>De novo genome assembly of the potent medicinal plant Rehmannia glutinosa using nanopore technology.</title>
        <authorList>
            <person name="Ma L."/>
            <person name="Dong C."/>
            <person name="Song C."/>
            <person name="Wang X."/>
            <person name="Zheng X."/>
            <person name="Niu Y."/>
            <person name="Chen S."/>
            <person name="Feng W."/>
        </authorList>
    </citation>
    <scope>NUCLEOTIDE SEQUENCE [LARGE SCALE GENOMIC DNA]</scope>
    <source>
        <strain evidence="2">DH-2019</strain>
    </source>
</reference>
<dbReference type="InterPro" id="IPR006553">
    <property type="entry name" value="Leu-rich_rpt_Cys-con_subtyp"/>
</dbReference>
<sequence>MTVLRSREIVSTVTPKTSKPLLARENGVIEPVTPSKTIEFLNQSSKSTPSSSSSAQNCGHLESGFGSRDIMGFETGTVRRRSARLAEKVGIREESENIEVVSGKRKKAEGHSFNGECDARNLERQVLDLNLGVENSGTVPDSSIIGQLSQDLGDGGVAELVTDREEVKNDESVAESGLGYDTETITVKTVNDTRRKRKVSMEAKSLDFASHDKDEVASLMSLRSGKRVVKREMKDNSGSDGNWLEGIGNSRECGLVSSGDVPVETRSEARVEEDENGLQREKRVSRGEKSKGKVGSETLVMSGSFPVNLGLDGRVGLSPGDSCHDAINLPKSADRKEVVKDKGSSTIEAGVKTRGRLSKEEKGKMNLGVNASSSNGTDTAVPKLENANGSSVSGNNHPAANEALPGGGQVRETNVTANGAGNVYRERFRNIARRNASRFAHFSPQEELGNRALDGAGSSRPLPEAQSGIEDWPGPFSTAMKIINDRGTNKGGARHGASTDKSETVELKWIPKKQDSCKCQKQVPSLQELCLSILSKNADAITSLDFVPDVLRHKISWFLCDSRRMNGKFLELLVHGSPTEICVRDCSWLSEELFTKTFEDLDSSKLTVLQFDQCGGCMPDYTLYATLARSPNCLPALTTISLKGAYRLTDAGLSMLASAAPSLKSIDISQCPLLTSEGICSLLNSLRLVLRELYLDNSHGIDAMLILPALIKLEKLEVLSLAGIQTVCDDFVSEFISVNGCRMKELVLADCLDLTDLSLEVIGGICSDLRAVDLTNLCKLTDVSIGHLANGCGSIQMLKVCRNAFRSCDEAIAAYLDVRGASLKDLSLNNIIQVSSHTALSLARNCRNLRSLDLSWCRNLTNEALGLIVDSCSSLEVLKLFGCTQVTNVFLDGHSNPQVKLIGLKMTPIIKHIDVPDFLQGPLQYSSISS</sequence>
<feature type="region of interest" description="Disordered" evidence="1">
    <location>
        <begin position="42"/>
        <end position="63"/>
    </location>
</feature>
<keyword evidence="3" id="KW-1185">Reference proteome</keyword>
<organism evidence="2 3">
    <name type="scientific">Rehmannia glutinosa</name>
    <name type="common">Chinese foxglove</name>
    <dbReference type="NCBI Taxonomy" id="99300"/>
    <lineage>
        <taxon>Eukaryota</taxon>
        <taxon>Viridiplantae</taxon>
        <taxon>Streptophyta</taxon>
        <taxon>Embryophyta</taxon>
        <taxon>Tracheophyta</taxon>
        <taxon>Spermatophyta</taxon>
        <taxon>Magnoliopsida</taxon>
        <taxon>eudicotyledons</taxon>
        <taxon>Gunneridae</taxon>
        <taxon>Pentapetalae</taxon>
        <taxon>asterids</taxon>
        <taxon>lamiids</taxon>
        <taxon>Lamiales</taxon>
        <taxon>Orobanchaceae</taxon>
        <taxon>Rehmannieae</taxon>
        <taxon>Rehmannia</taxon>
    </lineage>
</organism>
<comment type="caution">
    <text evidence="2">The sequence shown here is derived from an EMBL/GenBank/DDBJ whole genome shotgun (WGS) entry which is preliminary data.</text>
</comment>
<dbReference type="PANTHER" id="PTHR13318">
    <property type="entry name" value="PARTNER OF PAIRED, ISOFORM B-RELATED"/>
    <property type="match status" value="1"/>
</dbReference>
<feature type="compositionally biased region" description="Basic and acidic residues" evidence="1">
    <location>
        <begin position="277"/>
        <end position="291"/>
    </location>
</feature>
<feature type="region of interest" description="Disordered" evidence="1">
    <location>
        <begin position="255"/>
        <end position="295"/>
    </location>
</feature>
<gene>
    <name evidence="2" type="ORF">DH2020_014642</name>
</gene>
<dbReference type="Gene3D" id="3.80.10.10">
    <property type="entry name" value="Ribonuclease Inhibitor"/>
    <property type="match status" value="2"/>
</dbReference>
<dbReference type="EMBL" id="JABTTQ020000007">
    <property type="protein sequence ID" value="KAK6152007.1"/>
    <property type="molecule type" value="Genomic_DNA"/>
</dbReference>
<feature type="compositionally biased region" description="Polar residues" evidence="1">
    <location>
        <begin position="387"/>
        <end position="398"/>
    </location>
</feature>
<protein>
    <submittedName>
        <fullName evidence="2">Uncharacterized protein</fullName>
    </submittedName>
</protein>
<dbReference type="PANTHER" id="PTHR13318:SF101">
    <property type="entry name" value="F-BOX_LRR PROTEIN"/>
    <property type="match status" value="1"/>
</dbReference>
<dbReference type="SMART" id="SM00367">
    <property type="entry name" value="LRR_CC"/>
    <property type="match status" value="5"/>
</dbReference>
<dbReference type="InterPro" id="IPR032675">
    <property type="entry name" value="LRR_dom_sf"/>
</dbReference>
<feature type="compositionally biased region" description="Polar residues" evidence="1">
    <location>
        <begin position="369"/>
        <end position="378"/>
    </location>
</feature>
<name>A0ABR0X053_REHGL</name>
<evidence type="ECO:0000313" key="3">
    <source>
        <dbReference type="Proteomes" id="UP001318860"/>
    </source>
</evidence>
<proteinExistence type="predicted"/>
<evidence type="ECO:0000256" key="1">
    <source>
        <dbReference type="SAM" id="MobiDB-lite"/>
    </source>
</evidence>
<feature type="region of interest" description="Disordered" evidence="1">
    <location>
        <begin position="354"/>
        <end position="410"/>
    </location>
</feature>
<feature type="compositionally biased region" description="Low complexity" evidence="1">
    <location>
        <begin position="44"/>
        <end position="54"/>
    </location>
</feature>
<dbReference type="Proteomes" id="UP001318860">
    <property type="component" value="Unassembled WGS sequence"/>
</dbReference>
<accession>A0ABR0X053</accession>